<evidence type="ECO:0000313" key="4">
    <source>
        <dbReference type="EMBL" id="MDG0814114.1"/>
    </source>
</evidence>
<dbReference type="PROSITE" id="PS51272">
    <property type="entry name" value="SLH"/>
    <property type="match status" value="3"/>
</dbReference>
<dbReference type="SUPFAM" id="SSF49265">
    <property type="entry name" value="Fibronectin type III"/>
    <property type="match status" value="1"/>
</dbReference>
<dbReference type="Pfam" id="PF00041">
    <property type="entry name" value="fn3"/>
    <property type="match status" value="1"/>
</dbReference>
<dbReference type="Pfam" id="PF02368">
    <property type="entry name" value="Big_2"/>
    <property type="match status" value="1"/>
</dbReference>
<dbReference type="InterPro" id="IPR013783">
    <property type="entry name" value="Ig-like_fold"/>
</dbReference>
<dbReference type="Gene3D" id="2.60.40.1080">
    <property type="match status" value="1"/>
</dbReference>
<dbReference type="Pfam" id="PF16403">
    <property type="entry name" value="Bact_surface_Ig-like"/>
    <property type="match status" value="1"/>
</dbReference>
<dbReference type="PANTHER" id="PTHR43308">
    <property type="entry name" value="OUTER MEMBRANE PROTEIN ALPHA-RELATED"/>
    <property type="match status" value="1"/>
</dbReference>
<dbReference type="AlphaFoldDB" id="A0A9X4KZE0"/>
<feature type="domain" description="SLH" evidence="3">
    <location>
        <begin position="717"/>
        <end position="773"/>
    </location>
</feature>
<dbReference type="PROSITE" id="PS50853">
    <property type="entry name" value="FN3"/>
    <property type="match status" value="1"/>
</dbReference>
<feature type="compositionally biased region" description="Gly residues" evidence="1">
    <location>
        <begin position="313"/>
        <end position="328"/>
    </location>
</feature>
<dbReference type="InterPro" id="IPR032179">
    <property type="entry name" value="Cry22Aa_Ig-like"/>
</dbReference>
<dbReference type="Pfam" id="PF00395">
    <property type="entry name" value="SLH"/>
    <property type="match status" value="3"/>
</dbReference>
<feature type="region of interest" description="Disordered" evidence="1">
    <location>
        <begin position="304"/>
        <end position="336"/>
    </location>
</feature>
<sequence length="773" mass="78336">MKFGRLDDYTKQTVTFDSGDHTSVTVYTGDWPNGDTWIQLDDYSLVAVDDVAPVVTLNGEAEVTLKLGGTFTDPGAKAIDDIDGDISRRIVVTGSVDTGKSGTYTLTYSAADAERNTGAAVRTATVLDPVLPEGIGLDREELALEVGSTATLTAAVSPEDADDKRVVWTSHRPAVATVSAAGEVRGVSEGTAIVTATTALGGYTAIAVVSVKPAVGPAAPQWPEGAALTASEIGQTGLKLSWPAASGESPTVAYAVYGGDSLIGETSVSSTVYQVTGLTAGTSYSFTVKAINEAGKWSEGLSASVSTVSSDPGGVGGNPGGANGGTAPDGGTPQVTDGTIAVKARPDAEGNVVVGLSADVIKRAIAGVKDGRLRIKIDVGAETASSTGMAGAAGATSSTGTAGAAGATSSTGMAGSTSLAGSTGASGTEDSTSLARAIRSIKVQLPLADIVDAGVGEVEVDAGGASVMLRTDVSAGVLAKDAKRLELTIAKADVAALPAESRERIGDRPVYELGLAVDGANPASFGSSGAVRVALDYAPTAGERPGKLVIYFVGDDGKLQPVKRTAYDAVSGTIVFEPQHFSRYAVGYADVAFSDLAGAAWAQEMIESLTARQIIGGTGGERFEPGRAVTRAEFLQLLLNALDLKDASATADFRDVATDSWYYGAVAAGAKLGIAQGRGDGTFGAGDTITREDMAVMLSRTTALKGWKGRGLMAALPVSFTDESNISGYAAGAVNDLVQAGLINGFTDGTFAPRAETTRAQAAAVIYRLLAPR</sequence>
<evidence type="ECO:0000259" key="2">
    <source>
        <dbReference type="PROSITE" id="PS50853"/>
    </source>
</evidence>
<gene>
    <name evidence="4" type="ORF">OMP40_36165</name>
</gene>
<dbReference type="InterPro" id="IPR001119">
    <property type="entry name" value="SLH_dom"/>
</dbReference>
<dbReference type="InterPro" id="IPR008964">
    <property type="entry name" value="Invasin/intimin_cell_adhesion"/>
</dbReference>
<evidence type="ECO:0000256" key="1">
    <source>
        <dbReference type="SAM" id="MobiDB-lite"/>
    </source>
</evidence>
<dbReference type="Gene3D" id="2.60.40.10">
    <property type="entry name" value="Immunoglobulins"/>
    <property type="match status" value="2"/>
</dbReference>
<name>A0A9X4KZE0_9BACL</name>
<feature type="domain" description="SLH" evidence="3">
    <location>
        <begin position="589"/>
        <end position="648"/>
    </location>
</feature>
<organism evidence="4 5">
    <name type="scientific">Cohnella rhizosphaerae</name>
    <dbReference type="NCBI Taxonomy" id="1457232"/>
    <lineage>
        <taxon>Bacteria</taxon>
        <taxon>Bacillati</taxon>
        <taxon>Bacillota</taxon>
        <taxon>Bacilli</taxon>
        <taxon>Bacillales</taxon>
        <taxon>Paenibacillaceae</taxon>
        <taxon>Cohnella</taxon>
    </lineage>
</organism>
<dbReference type="InterPro" id="IPR051465">
    <property type="entry name" value="Cell_Envelope_Struct_Comp"/>
</dbReference>
<feature type="region of interest" description="Disordered" evidence="1">
    <location>
        <begin position="386"/>
        <end position="429"/>
    </location>
</feature>
<dbReference type="EMBL" id="JAPDIA010000009">
    <property type="protein sequence ID" value="MDG0814114.1"/>
    <property type="molecule type" value="Genomic_DNA"/>
</dbReference>
<feature type="compositionally biased region" description="Low complexity" evidence="1">
    <location>
        <begin position="386"/>
        <end position="428"/>
    </location>
</feature>
<dbReference type="Proteomes" id="UP001153404">
    <property type="component" value="Unassembled WGS sequence"/>
</dbReference>
<dbReference type="InterPro" id="IPR036116">
    <property type="entry name" value="FN3_sf"/>
</dbReference>
<feature type="domain" description="Fibronectin type-III" evidence="2">
    <location>
        <begin position="224"/>
        <end position="313"/>
    </location>
</feature>
<dbReference type="RefSeq" id="WP_277538771.1">
    <property type="nucleotide sequence ID" value="NZ_JAPDIA010000009.1"/>
</dbReference>
<feature type="domain" description="SLH" evidence="3">
    <location>
        <begin position="649"/>
        <end position="712"/>
    </location>
</feature>
<proteinExistence type="predicted"/>
<evidence type="ECO:0000313" key="5">
    <source>
        <dbReference type="Proteomes" id="UP001153404"/>
    </source>
</evidence>
<dbReference type="SUPFAM" id="SSF49373">
    <property type="entry name" value="Invasin/intimin cell-adhesion fragments"/>
    <property type="match status" value="1"/>
</dbReference>
<protein>
    <submittedName>
        <fullName evidence="4">S-layer homology domain-containing protein</fullName>
    </submittedName>
</protein>
<keyword evidence="5" id="KW-1185">Reference proteome</keyword>
<reference evidence="4" key="1">
    <citation type="submission" date="2022-10" db="EMBL/GenBank/DDBJ databases">
        <title>Comparative genomic analysis of Cohnella hashimotonis sp. nov., isolated from the International Space Station.</title>
        <authorList>
            <person name="Simpson A."/>
            <person name="Venkateswaran K."/>
        </authorList>
    </citation>
    <scope>NUCLEOTIDE SEQUENCE</scope>
    <source>
        <strain evidence="4">DSM 28161</strain>
    </source>
</reference>
<accession>A0A9X4KZE0</accession>
<comment type="caution">
    <text evidence="4">The sequence shown here is derived from an EMBL/GenBank/DDBJ whole genome shotgun (WGS) entry which is preliminary data.</text>
</comment>
<evidence type="ECO:0000259" key="3">
    <source>
        <dbReference type="PROSITE" id="PS51272"/>
    </source>
</evidence>
<dbReference type="InterPro" id="IPR003343">
    <property type="entry name" value="Big_2"/>
</dbReference>
<dbReference type="SMART" id="SM00060">
    <property type="entry name" value="FN3"/>
    <property type="match status" value="1"/>
</dbReference>
<dbReference type="InterPro" id="IPR003961">
    <property type="entry name" value="FN3_dom"/>
</dbReference>
<dbReference type="SMART" id="SM00635">
    <property type="entry name" value="BID_2"/>
    <property type="match status" value="1"/>
</dbReference>
<dbReference type="CDD" id="cd00063">
    <property type="entry name" value="FN3"/>
    <property type="match status" value="1"/>
</dbReference>